<reference evidence="8" key="1">
    <citation type="submission" date="2021-01" db="EMBL/GenBank/DDBJ databases">
        <authorList>
            <person name="Corre E."/>
            <person name="Pelletier E."/>
            <person name="Niang G."/>
            <person name="Scheremetjew M."/>
            <person name="Finn R."/>
            <person name="Kale V."/>
            <person name="Holt S."/>
            <person name="Cochrane G."/>
            <person name="Meng A."/>
            <person name="Brown T."/>
            <person name="Cohen L."/>
        </authorList>
    </citation>
    <scope>NUCLEOTIDE SEQUENCE</scope>
    <source>
        <strain evidence="8">RCC856</strain>
    </source>
</reference>
<keyword evidence="6" id="KW-0175">Coiled coil</keyword>
<dbReference type="InterPro" id="IPR036388">
    <property type="entry name" value="WH-like_DNA-bd_sf"/>
</dbReference>
<dbReference type="Gene3D" id="1.10.10.10">
    <property type="entry name" value="Winged helix-like DNA-binding domain superfamily/Winged helix DNA-binding domain"/>
    <property type="match status" value="1"/>
</dbReference>
<dbReference type="AlphaFoldDB" id="A0A7S3E2J6"/>
<sequence>MTSASIKAVFDLLRERNAPLNVQLMVDNLQTKKVKKSQVEKSLDSLVSEGKVTRKEFGKQKIFFLAQAKLDKATPEEVGALKTKAADLKNEVAKEKEDAGAIRKELARLKTQLTEEEIRERTRRCEKSVAEKRERLQKLEKASGSISKSKFSETRLQLQNNLVLWRKHRKSFYGIWNQIMESMETANEKKLMDDVCIETDEAAGVKFADLNELVAGSAAAKKRKLSPL</sequence>
<evidence type="ECO:0000256" key="5">
    <source>
        <dbReference type="ARBA" id="ARBA00023254"/>
    </source>
</evidence>
<dbReference type="InterPro" id="IPR010776">
    <property type="entry name" value="Hop2_WH_dom"/>
</dbReference>
<gene>
    <name evidence="8" type="ORF">CLAU1311_LOCUS3072</name>
</gene>
<dbReference type="GO" id="GO:0120230">
    <property type="term" value="F:recombinase activator activity"/>
    <property type="evidence" value="ECO:0007669"/>
    <property type="project" value="TreeGrafter"/>
</dbReference>
<dbReference type="GO" id="GO:0120231">
    <property type="term" value="C:DNA recombinase auxiliary factor complex"/>
    <property type="evidence" value="ECO:0007669"/>
    <property type="project" value="TreeGrafter"/>
</dbReference>
<name>A0A7S3E2J6_9CHLO</name>
<comment type="similarity">
    <text evidence="2">Belongs to the HOP2 family.</text>
</comment>
<evidence type="ECO:0000256" key="6">
    <source>
        <dbReference type="SAM" id="Coils"/>
    </source>
</evidence>
<evidence type="ECO:0000256" key="1">
    <source>
        <dbReference type="ARBA" id="ARBA00004123"/>
    </source>
</evidence>
<dbReference type="GO" id="GO:0000794">
    <property type="term" value="C:condensed nuclear chromosome"/>
    <property type="evidence" value="ECO:0007669"/>
    <property type="project" value="TreeGrafter"/>
</dbReference>
<comment type="subcellular location">
    <subcellularLocation>
        <location evidence="1">Nucleus</location>
    </subcellularLocation>
</comment>
<keyword evidence="3" id="KW-0233">DNA recombination</keyword>
<dbReference type="PANTHER" id="PTHR15938:SF0">
    <property type="entry name" value="HOMOLOGOUS-PAIRING PROTEIN 2 HOMOLOG"/>
    <property type="match status" value="1"/>
</dbReference>
<keyword evidence="4" id="KW-0539">Nucleus</keyword>
<evidence type="ECO:0000313" key="8">
    <source>
        <dbReference type="EMBL" id="CAE0016308.1"/>
    </source>
</evidence>
<feature type="domain" description="Homologous-pairing protein 2 winged helix" evidence="7">
    <location>
        <begin position="7"/>
        <end position="64"/>
    </location>
</feature>
<dbReference type="PANTHER" id="PTHR15938">
    <property type="entry name" value="TBP-1 INTERACTING PROTEIN"/>
    <property type="match status" value="1"/>
</dbReference>
<proteinExistence type="inferred from homology"/>
<dbReference type="EMBL" id="HBHU01004757">
    <property type="protein sequence ID" value="CAE0016308.1"/>
    <property type="molecule type" value="Transcribed_RNA"/>
</dbReference>
<evidence type="ECO:0000256" key="3">
    <source>
        <dbReference type="ARBA" id="ARBA00023172"/>
    </source>
</evidence>
<dbReference type="GO" id="GO:0000709">
    <property type="term" value="P:meiotic joint molecule formation"/>
    <property type="evidence" value="ECO:0007669"/>
    <property type="project" value="TreeGrafter"/>
</dbReference>
<dbReference type="Pfam" id="PF07106">
    <property type="entry name" value="WHD_TBPIP"/>
    <property type="match status" value="1"/>
</dbReference>
<evidence type="ECO:0000256" key="4">
    <source>
        <dbReference type="ARBA" id="ARBA00023242"/>
    </source>
</evidence>
<protein>
    <recommendedName>
        <fullName evidence="7">Homologous-pairing protein 2 winged helix domain-containing protein</fullName>
    </recommendedName>
</protein>
<keyword evidence="5" id="KW-0469">Meiosis</keyword>
<dbReference type="GO" id="GO:0007129">
    <property type="term" value="P:homologous chromosome pairing at meiosis"/>
    <property type="evidence" value="ECO:0007669"/>
    <property type="project" value="TreeGrafter"/>
</dbReference>
<organism evidence="8">
    <name type="scientific">Chloropicon laureae</name>
    <dbReference type="NCBI Taxonomy" id="464258"/>
    <lineage>
        <taxon>Eukaryota</taxon>
        <taxon>Viridiplantae</taxon>
        <taxon>Chlorophyta</taxon>
        <taxon>Chloropicophyceae</taxon>
        <taxon>Chloropicales</taxon>
        <taxon>Chloropicaceae</taxon>
        <taxon>Chloropicon</taxon>
    </lineage>
</organism>
<dbReference type="GO" id="GO:0010774">
    <property type="term" value="P:meiotic strand invasion involved in reciprocal meiotic recombination"/>
    <property type="evidence" value="ECO:0007669"/>
    <property type="project" value="TreeGrafter"/>
</dbReference>
<dbReference type="GO" id="GO:0003690">
    <property type="term" value="F:double-stranded DNA binding"/>
    <property type="evidence" value="ECO:0007669"/>
    <property type="project" value="TreeGrafter"/>
</dbReference>
<evidence type="ECO:0000256" key="2">
    <source>
        <dbReference type="ARBA" id="ARBA00007922"/>
    </source>
</evidence>
<feature type="coiled-coil region" evidence="6">
    <location>
        <begin position="78"/>
        <end position="142"/>
    </location>
</feature>
<accession>A0A7S3E2J6</accession>
<evidence type="ECO:0000259" key="7">
    <source>
        <dbReference type="Pfam" id="PF07106"/>
    </source>
</evidence>